<dbReference type="InterPro" id="IPR035969">
    <property type="entry name" value="Rab-GAP_TBC_sf"/>
</dbReference>
<evidence type="ECO:0000256" key="2">
    <source>
        <dbReference type="ARBA" id="ARBA00043879"/>
    </source>
</evidence>
<keyword evidence="6" id="KW-1185">Reference proteome</keyword>
<evidence type="ECO:0000259" key="4">
    <source>
        <dbReference type="PROSITE" id="PS50086"/>
    </source>
</evidence>
<evidence type="ECO:0000313" key="5">
    <source>
        <dbReference type="EMBL" id="KAG5680104.1"/>
    </source>
</evidence>
<keyword evidence="1" id="KW-0343">GTPase activation</keyword>
<dbReference type="SUPFAM" id="SSF47923">
    <property type="entry name" value="Ypt/Rab-GAP domain of gyp1p"/>
    <property type="match status" value="2"/>
</dbReference>
<dbReference type="PANTHER" id="PTHR47219:SF10">
    <property type="entry name" value="GROWTH HORMONE-REGULATED TBC PROTEIN 1"/>
    <property type="match status" value="1"/>
</dbReference>
<dbReference type="InterPro" id="IPR050302">
    <property type="entry name" value="Rab_GAP_TBC_domain"/>
</dbReference>
<sequence>MTQISDIDEYGFKRSEEEKKFREQNEEYFLKITNSSIAWEKFISSSSLSIKNNILIRSYTLKNFIRKGVPKHLRKDIWLKTSGCEKQIAQHPNLYNDLIRNLSDKEINNTIKIDIPRTFPDNIFFDQYKVPLYNVLSAFADHNPIVSYCQGLNYIAGLLLIVCSGDEKASFWLLKHFVENIAPEYHTKTMKGLKRDIEVITDLIKMHAPSVNEKMFELSLPWIVIMTKWFICFFAETLDTETTLRVWDIMFAEGYKIIFRASLAIVLILKDDIMKADDINDLAELFRNIAKDPRFLNSHSFINFMLSLKIKRRQLSILRRNHLQIDDSKNITDEQIKIIANKSDASARFFFFNGILDYFSEEDEDESDEEDVPTVIINNGSIVICSNCTVLKSSKNIEISTESHNTEKAEVETSTDAFKKGTSGENVEK</sequence>
<dbReference type="GO" id="GO:0031267">
    <property type="term" value="F:small GTPase binding"/>
    <property type="evidence" value="ECO:0007669"/>
    <property type="project" value="TreeGrafter"/>
</dbReference>
<dbReference type="GO" id="GO:0005096">
    <property type="term" value="F:GTPase activator activity"/>
    <property type="evidence" value="ECO:0007669"/>
    <property type="project" value="UniProtKB-KW"/>
</dbReference>
<accession>A0A9J6CE57</accession>
<name>A0A9J6CE57_POLVA</name>
<dbReference type="SMART" id="SM00164">
    <property type="entry name" value="TBC"/>
    <property type="match status" value="1"/>
</dbReference>
<dbReference type="AlphaFoldDB" id="A0A9J6CE57"/>
<protein>
    <recommendedName>
        <fullName evidence="4">Rab-GAP TBC domain-containing protein</fullName>
    </recommendedName>
</protein>
<dbReference type="InterPro" id="IPR000195">
    <property type="entry name" value="Rab-GAP-TBC_dom"/>
</dbReference>
<feature type="domain" description="Rab-GAP TBC" evidence="4">
    <location>
        <begin position="68"/>
        <end position="254"/>
    </location>
</feature>
<evidence type="ECO:0000256" key="1">
    <source>
        <dbReference type="ARBA" id="ARBA00022468"/>
    </source>
</evidence>
<dbReference type="PROSITE" id="PS50086">
    <property type="entry name" value="TBC_RABGAP"/>
    <property type="match status" value="1"/>
</dbReference>
<gene>
    <name evidence="5" type="ORF">PVAND_009630</name>
</gene>
<dbReference type="OrthoDB" id="294251at2759"/>
<dbReference type="Pfam" id="PF00566">
    <property type="entry name" value="RabGAP-TBC"/>
    <property type="match status" value="1"/>
</dbReference>
<dbReference type="Gene3D" id="1.10.472.80">
    <property type="entry name" value="Ypt/Rab-GAP domain of gyp1p, domain 3"/>
    <property type="match status" value="1"/>
</dbReference>
<dbReference type="Proteomes" id="UP001107558">
    <property type="component" value="Chromosome 1"/>
</dbReference>
<proteinExistence type="predicted"/>
<dbReference type="EMBL" id="JADBJN010000001">
    <property type="protein sequence ID" value="KAG5680104.1"/>
    <property type="molecule type" value="Genomic_DNA"/>
</dbReference>
<reference evidence="5" key="1">
    <citation type="submission" date="2021-03" db="EMBL/GenBank/DDBJ databases">
        <title>Chromosome level genome of the anhydrobiotic midge Polypedilum vanderplanki.</title>
        <authorList>
            <person name="Yoshida Y."/>
            <person name="Kikawada T."/>
            <person name="Gusev O."/>
        </authorList>
    </citation>
    <scope>NUCLEOTIDE SEQUENCE</scope>
    <source>
        <strain evidence="5">NIAS01</strain>
        <tissue evidence="5">Whole body or cell culture</tissue>
    </source>
</reference>
<comment type="caution">
    <text evidence="5">The sequence shown here is derived from an EMBL/GenBank/DDBJ whole genome shotgun (WGS) entry which is preliminary data.</text>
</comment>
<dbReference type="FunFam" id="1.10.8.270:FF:000016">
    <property type="entry name" value="TBC1 domain family member 2A"/>
    <property type="match status" value="1"/>
</dbReference>
<dbReference type="PANTHER" id="PTHR47219">
    <property type="entry name" value="RAB GTPASE-ACTIVATING PROTEIN 1-LIKE"/>
    <property type="match status" value="1"/>
</dbReference>
<evidence type="ECO:0000256" key="3">
    <source>
        <dbReference type="SAM" id="MobiDB-lite"/>
    </source>
</evidence>
<dbReference type="Gene3D" id="1.10.8.270">
    <property type="entry name" value="putative rabgap domain of human tbc1 domain family member 14 like domains"/>
    <property type="match status" value="1"/>
</dbReference>
<comment type="function">
    <text evidence="2">May act as a GTPase-activating protein for Rab family protein(s).</text>
</comment>
<organism evidence="5 6">
    <name type="scientific">Polypedilum vanderplanki</name>
    <name type="common">Sleeping chironomid midge</name>
    <dbReference type="NCBI Taxonomy" id="319348"/>
    <lineage>
        <taxon>Eukaryota</taxon>
        <taxon>Metazoa</taxon>
        <taxon>Ecdysozoa</taxon>
        <taxon>Arthropoda</taxon>
        <taxon>Hexapoda</taxon>
        <taxon>Insecta</taxon>
        <taxon>Pterygota</taxon>
        <taxon>Neoptera</taxon>
        <taxon>Endopterygota</taxon>
        <taxon>Diptera</taxon>
        <taxon>Nematocera</taxon>
        <taxon>Chironomoidea</taxon>
        <taxon>Chironomidae</taxon>
        <taxon>Chironominae</taxon>
        <taxon>Polypedilum</taxon>
        <taxon>Polypedilum</taxon>
    </lineage>
</organism>
<feature type="region of interest" description="Disordered" evidence="3">
    <location>
        <begin position="402"/>
        <end position="429"/>
    </location>
</feature>
<evidence type="ECO:0000313" key="6">
    <source>
        <dbReference type="Proteomes" id="UP001107558"/>
    </source>
</evidence>
<dbReference type="Gene3D" id="1.10.10.750">
    <property type="entry name" value="Ypt/Rab-GAP domain of gyp1p, domain 1"/>
    <property type="match status" value="1"/>
</dbReference>